<organism evidence="1 2">
    <name type="scientific">Sediminibacterium goheungense</name>
    <dbReference type="NCBI Taxonomy" id="1086393"/>
    <lineage>
        <taxon>Bacteria</taxon>
        <taxon>Pseudomonadati</taxon>
        <taxon>Bacteroidota</taxon>
        <taxon>Chitinophagia</taxon>
        <taxon>Chitinophagales</taxon>
        <taxon>Chitinophagaceae</taxon>
        <taxon>Sediminibacterium</taxon>
    </lineage>
</organism>
<gene>
    <name evidence="1" type="ORF">BC659_0797</name>
</gene>
<protein>
    <submittedName>
        <fullName evidence="1">Uncharacterized protein</fullName>
    </submittedName>
</protein>
<dbReference type="AlphaFoldDB" id="A0A4R6J1J8"/>
<reference evidence="1 2" key="1">
    <citation type="submission" date="2019-03" db="EMBL/GenBank/DDBJ databases">
        <title>Genomic Encyclopedia of Archaeal and Bacterial Type Strains, Phase II (KMG-II): from individual species to whole genera.</title>
        <authorList>
            <person name="Goeker M."/>
        </authorList>
    </citation>
    <scope>NUCLEOTIDE SEQUENCE [LARGE SCALE GENOMIC DNA]</scope>
    <source>
        <strain evidence="1 2">DSM 28323</strain>
    </source>
</reference>
<dbReference type="Proteomes" id="UP000295741">
    <property type="component" value="Unassembled WGS sequence"/>
</dbReference>
<proteinExistence type="predicted"/>
<name>A0A4R6J1J8_9BACT</name>
<evidence type="ECO:0000313" key="2">
    <source>
        <dbReference type="Proteomes" id="UP000295741"/>
    </source>
</evidence>
<dbReference type="EMBL" id="SNWP01000010">
    <property type="protein sequence ID" value="TDO28717.1"/>
    <property type="molecule type" value="Genomic_DNA"/>
</dbReference>
<keyword evidence="2" id="KW-1185">Reference proteome</keyword>
<sequence>MLPAKMHPHYMRFLQREWKKGIFIPNDLFYK</sequence>
<comment type="caution">
    <text evidence="1">The sequence shown here is derived from an EMBL/GenBank/DDBJ whole genome shotgun (WGS) entry which is preliminary data.</text>
</comment>
<evidence type="ECO:0000313" key="1">
    <source>
        <dbReference type="EMBL" id="TDO28717.1"/>
    </source>
</evidence>
<accession>A0A4R6J1J8</accession>